<dbReference type="GO" id="GO:0004089">
    <property type="term" value="F:carbonate dehydratase activity"/>
    <property type="evidence" value="ECO:0007669"/>
    <property type="project" value="UniProtKB-EC"/>
</dbReference>
<dbReference type="Pfam" id="PF10563">
    <property type="entry name" value="CA_like"/>
    <property type="match status" value="1"/>
</dbReference>
<gene>
    <name evidence="3" type="ORF">OE749_09630</name>
</gene>
<dbReference type="RefSeq" id="WP_263712236.1">
    <property type="nucleotide sequence ID" value="NZ_JAOWKX010000004.1"/>
</dbReference>
<evidence type="ECO:0000313" key="4">
    <source>
        <dbReference type="Proteomes" id="UP001652504"/>
    </source>
</evidence>
<feature type="signal peptide" evidence="2">
    <location>
        <begin position="1"/>
        <end position="24"/>
    </location>
</feature>
<proteinExistence type="predicted"/>
<evidence type="ECO:0000313" key="3">
    <source>
        <dbReference type="EMBL" id="MCV2884956.1"/>
    </source>
</evidence>
<feature type="compositionally biased region" description="Basic and acidic residues" evidence="1">
    <location>
        <begin position="61"/>
        <end position="71"/>
    </location>
</feature>
<keyword evidence="2" id="KW-0732">Signal</keyword>
<comment type="caution">
    <text evidence="3">The sequence shown here is derived from an EMBL/GenBank/DDBJ whole genome shotgun (WGS) entry which is preliminary data.</text>
</comment>
<feature type="region of interest" description="Disordered" evidence="1">
    <location>
        <begin position="44"/>
        <end position="71"/>
    </location>
</feature>
<dbReference type="EMBL" id="JAOWKX010000004">
    <property type="protein sequence ID" value="MCV2884956.1"/>
    <property type="molecule type" value="Genomic_DNA"/>
</dbReference>
<reference evidence="3 4" key="1">
    <citation type="submission" date="2022-10" db="EMBL/GenBank/DDBJ databases">
        <title>Aestuariibacter sp. AA17 isolated from Montipora capitata coral fragment.</title>
        <authorList>
            <person name="Emsley S.A."/>
            <person name="Pfannmuller K.M."/>
            <person name="Loughran R.M."/>
            <person name="Shlafstein M."/>
            <person name="Papke E."/>
            <person name="Saw J.H."/>
            <person name="Ushijima B."/>
            <person name="Videau P."/>
        </authorList>
    </citation>
    <scope>NUCLEOTIDE SEQUENCE [LARGE SCALE GENOMIC DNA]</scope>
    <source>
        <strain evidence="3 4">AA17</strain>
    </source>
</reference>
<dbReference type="SUPFAM" id="SSF51069">
    <property type="entry name" value="Carbonic anhydrase"/>
    <property type="match status" value="1"/>
</dbReference>
<organism evidence="3 4">
    <name type="scientific">Fluctibacter corallii</name>
    <dbReference type="NCBI Taxonomy" id="2984329"/>
    <lineage>
        <taxon>Bacteria</taxon>
        <taxon>Pseudomonadati</taxon>
        <taxon>Pseudomonadota</taxon>
        <taxon>Gammaproteobacteria</taxon>
        <taxon>Alteromonadales</taxon>
        <taxon>Alteromonadaceae</taxon>
        <taxon>Fluctibacter</taxon>
    </lineage>
</organism>
<dbReference type="InterPro" id="IPR018883">
    <property type="entry name" value="Delta_CA"/>
</dbReference>
<sequence>MNRNLQIGIALSVLSLTPISASFAGDHKHDNAVDDSVISQQRAALSTNTQGAGFGPQSPRNIDDKKGDNRTHFSLSPASSQMNLCNIHFHKNAEHAGGEFASYAGNGDGKGHNTGYVYSGQLSDSESTPFKEAVCAGKHGGVKVGDTVEFHYVHSSADITPGPTLGACLSDANKNPQLRVEAQVFVVVNDKSALDANKVNKVAKQNGLHQALNIPSNTGKPVQYLGSTTGPSYNEQGSPLQVTWRVRPNVEKLDISSLKSWCEDNTFNEDHAHGVRNLVTNPALLSPISD</sequence>
<keyword evidence="3" id="KW-0456">Lyase</keyword>
<dbReference type="InterPro" id="IPR036398">
    <property type="entry name" value="CA_dom_sf"/>
</dbReference>
<feature type="chain" id="PRO_5047372207" evidence="2">
    <location>
        <begin position="25"/>
        <end position="290"/>
    </location>
</feature>
<keyword evidence="4" id="KW-1185">Reference proteome</keyword>
<dbReference type="EC" id="4.2.1.1" evidence="3"/>
<evidence type="ECO:0000256" key="2">
    <source>
        <dbReference type="SAM" id="SignalP"/>
    </source>
</evidence>
<dbReference type="Proteomes" id="UP001652504">
    <property type="component" value="Unassembled WGS sequence"/>
</dbReference>
<evidence type="ECO:0000256" key="1">
    <source>
        <dbReference type="SAM" id="MobiDB-lite"/>
    </source>
</evidence>
<accession>A0ABT3A9G3</accession>
<name>A0ABT3A9G3_9ALTE</name>
<protein>
    <submittedName>
        <fullName evidence="3">Delta-class carbonic anhydrase</fullName>
        <ecNumber evidence="3">4.2.1.1</ecNumber>
    </submittedName>
</protein>